<evidence type="ECO:0000313" key="3">
    <source>
        <dbReference type="Proteomes" id="UP000318693"/>
    </source>
</evidence>
<dbReference type="InterPro" id="IPR023393">
    <property type="entry name" value="START-like_dom_sf"/>
</dbReference>
<feature type="region of interest" description="Disordered" evidence="1">
    <location>
        <begin position="1"/>
        <end position="20"/>
    </location>
</feature>
<dbReference type="SUPFAM" id="SSF55961">
    <property type="entry name" value="Bet v1-like"/>
    <property type="match status" value="1"/>
</dbReference>
<sequence length="205" mass="23344">MAAGQMSAAPWPVRRRVGSGTCRPARTRASICRTRTSIRRRWSGPGADMAPLRFRLMRYTEEIEIALPRDEVVRLFTDLASLPKWQKGLQSVELLSGEAFEVGARTRLVFLTGKRRMEMIETITHNALPAALHAVYDTKGVHNVCENYLTEVGPDRTRWVTPNVFELSGPMRLIGLLFGRSFPKETREQMRRFKEFAEHGTDVRG</sequence>
<dbReference type="AlphaFoldDB" id="A0A552WUN8"/>
<comment type="caution">
    <text evidence="2">The sequence shown here is derived from an EMBL/GenBank/DDBJ whole genome shotgun (WGS) entry which is preliminary data.</text>
</comment>
<keyword evidence="3" id="KW-1185">Reference proteome</keyword>
<evidence type="ECO:0000313" key="2">
    <source>
        <dbReference type="EMBL" id="TRW46279.1"/>
    </source>
</evidence>
<dbReference type="Pfam" id="PF10604">
    <property type="entry name" value="Polyketide_cyc2"/>
    <property type="match status" value="1"/>
</dbReference>
<evidence type="ECO:0000256" key="1">
    <source>
        <dbReference type="SAM" id="MobiDB-lite"/>
    </source>
</evidence>
<reference evidence="2 3" key="1">
    <citation type="submission" date="2019-07" db="EMBL/GenBank/DDBJ databases">
        <title>Georgenia wutianyii sp. nov. and Georgenia *** sp. nov. isolated from plateau pika (Ochotona curzoniae) in the Qinghai-Tibet plateau of China.</title>
        <authorList>
            <person name="Tian Z."/>
        </authorList>
    </citation>
    <scope>NUCLEOTIDE SEQUENCE [LARGE SCALE GENOMIC DNA]</scope>
    <source>
        <strain evidence="2 3">Z446</strain>
    </source>
</reference>
<gene>
    <name evidence="2" type="ORF">FJ693_05945</name>
</gene>
<dbReference type="Proteomes" id="UP000318693">
    <property type="component" value="Unassembled WGS sequence"/>
</dbReference>
<protein>
    <submittedName>
        <fullName evidence="2">SRPBCC family protein</fullName>
    </submittedName>
</protein>
<organism evidence="2 3">
    <name type="scientific">Georgenia yuyongxinii</name>
    <dbReference type="NCBI Taxonomy" id="2589797"/>
    <lineage>
        <taxon>Bacteria</taxon>
        <taxon>Bacillati</taxon>
        <taxon>Actinomycetota</taxon>
        <taxon>Actinomycetes</taxon>
        <taxon>Micrococcales</taxon>
        <taxon>Bogoriellaceae</taxon>
        <taxon>Georgenia</taxon>
    </lineage>
</organism>
<dbReference type="InterPro" id="IPR019587">
    <property type="entry name" value="Polyketide_cyclase/dehydratase"/>
</dbReference>
<name>A0A552WUN8_9MICO</name>
<dbReference type="CDD" id="cd07812">
    <property type="entry name" value="SRPBCC"/>
    <property type="match status" value="1"/>
</dbReference>
<dbReference type="EMBL" id="VJXR01000011">
    <property type="protein sequence ID" value="TRW46279.1"/>
    <property type="molecule type" value="Genomic_DNA"/>
</dbReference>
<accession>A0A552WUN8</accession>
<dbReference type="Gene3D" id="3.30.530.20">
    <property type="match status" value="1"/>
</dbReference>
<proteinExistence type="predicted"/>